<dbReference type="InterPro" id="IPR001114">
    <property type="entry name" value="Adenylosuccinate_synthetase"/>
</dbReference>
<feature type="binding site" evidence="9">
    <location>
        <begin position="308"/>
        <end position="314"/>
    </location>
    <ligand>
        <name>substrate</name>
    </ligand>
</feature>
<dbReference type="OMA" id="GVPFKWI"/>
<dbReference type="FunCoup" id="T1G8W6">
    <property type="interactions" value="1177"/>
</dbReference>
<dbReference type="InterPro" id="IPR042110">
    <property type="entry name" value="Adenylosuccinate_synth_dom2"/>
</dbReference>
<evidence type="ECO:0000313" key="14">
    <source>
        <dbReference type="Proteomes" id="UP000015101"/>
    </source>
</evidence>
<dbReference type="Gene3D" id="3.40.440.10">
    <property type="entry name" value="Adenylosuccinate Synthetase, subunit A, domain 1"/>
    <property type="match status" value="1"/>
</dbReference>
<dbReference type="InterPro" id="IPR027417">
    <property type="entry name" value="P-loop_NTPase"/>
</dbReference>
<dbReference type="OrthoDB" id="10265645at2759"/>
<evidence type="ECO:0000256" key="11">
    <source>
        <dbReference type="RuleBase" id="RU000520"/>
    </source>
</evidence>
<comment type="catalytic activity">
    <reaction evidence="8 9 11">
        <text>IMP + L-aspartate + GTP = N(6)-(1,2-dicarboxyethyl)-AMP + GDP + phosphate + 2 H(+)</text>
        <dbReference type="Rhea" id="RHEA:15753"/>
        <dbReference type="ChEBI" id="CHEBI:15378"/>
        <dbReference type="ChEBI" id="CHEBI:29991"/>
        <dbReference type="ChEBI" id="CHEBI:37565"/>
        <dbReference type="ChEBI" id="CHEBI:43474"/>
        <dbReference type="ChEBI" id="CHEBI:57567"/>
        <dbReference type="ChEBI" id="CHEBI:58053"/>
        <dbReference type="ChEBI" id="CHEBI:58189"/>
        <dbReference type="EC" id="6.3.4.4"/>
    </reaction>
</comment>
<evidence type="ECO:0000256" key="1">
    <source>
        <dbReference type="ARBA" id="ARBA00011738"/>
    </source>
</evidence>
<feature type="active site" evidence="10">
    <location>
        <position position="151"/>
    </location>
</feature>
<reference evidence="14" key="1">
    <citation type="submission" date="2012-12" db="EMBL/GenBank/DDBJ databases">
        <authorList>
            <person name="Hellsten U."/>
            <person name="Grimwood J."/>
            <person name="Chapman J.A."/>
            <person name="Shapiro H."/>
            <person name="Aerts A."/>
            <person name="Otillar R.P."/>
            <person name="Terry A.Y."/>
            <person name="Boore J.L."/>
            <person name="Simakov O."/>
            <person name="Marletaz F."/>
            <person name="Cho S.-J."/>
            <person name="Edsinger-Gonzales E."/>
            <person name="Havlak P."/>
            <person name="Kuo D.-H."/>
            <person name="Larsson T."/>
            <person name="Lv J."/>
            <person name="Arendt D."/>
            <person name="Savage R."/>
            <person name="Osoegawa K."/>
            <person name="de Jong P."/>
            <person name="Lindberg D.R."/>
            <person name="Seaver E.C."/>
            <person name="Weisblat D.A."/>
            <person name="Putnam N.H."/>
            <person name="Grigoriev I.V."/>
            <person name="Rokhsar D.S."/>
        </authorList>
    </citation>
    <scope>NUCLEOTIDE SEQUENCE</scope>
</reference>
<dbReference type="InterPro" id="IPR018220">
    <property type="entry name" value="Adenylosuccin_syn_GTP-bd"/>
</dbReference>
<dbReference type="NCBIfam" id="NF002223">
    <property type="entry name" value="PRK01117.1"/>
    <property type="match status" value="1"/>
</dbReference>
<dbReference type="GO" id="GO:0004019">
    <property type="term" value="F:adenylosuccinate synthase activity"/>
    <property type="evidence" value="ECO:0000318"/>
    <property type="project" value="GO_Central"/>
</dbReference>
<feature type="binding site" evidence="9">
    <location>
        <begin position="50"/>
        <end position="52"/>
    </location>
    <ligand>
        <name>GTP</name>
        <dbReference type="ChEBI" id="CHEBI:37565"/>
    </ligand>
</feature>
<feature type="binding site" evidence="9">
    <location>
        <position position="312"/>
    </location>
    <ligand>
        <name>IMP</name>
        <dbReference type="ChEBI" id="CHEBI:58053"/>
    </ligand>
</feature>
<name>T1G8W6_HELRO</name>
<accession>T1G8W6</accession>
<dbReference type="EnsemblMetazoa" id="HelroT93565">
    <property type="protein sequence ID" value="HelroP93565"/>
    <property type="gene ID" value="HelroG93565"/>
</dbReference>
<comment type="subunit">
    <text evidence="1 9">Homodimer.</text>
</comment>
<evidence type="ECO:0000256" key="8">
    <source>
        <dbReference type="ARBA" id="ARBA00050432"/>
    </source>
</evidence>
<dbReference type="EC" id="6.3.4.4" evidence="9 11"/>
<comment type="cofactor">
    <cofactor evidence="9">
        <name>Mg(2+)</name>
        <dbReference type="ChEBI" id="CHEBI:18420"/>
    </cofactor>
    <text evidence="9">Binds 1 Mg(2+) ion per subunit.</text>
</comment>
<feature type="binding site" evidence="9">
    <location>
        <begin position="422"/>
        <end position="424"/>
    </location>
    <ligand>
        <name>GTP</name>
        <dbReference type="ChEBI" id="CHEBI:37565"/>
    </ligand>
</feature>
<dbReference type="KEGG" id="hro:HELRODRAFT_93565"/>
<dbReference type="Gene3D" id="1.10.300.10">
    <property type="entry name" value="Adenylosuccinate Synthetase, subunit A, domain 2"/>
    <property type="match status" value="1"/>
</dbReference>
<proteinExistence type="inferred from homology"/>
<dbReference type="eggNOG" id="KOG1355">
    <property type="taxonomic scope" value="Eukaryota"/>
</dbReference>
<feature type="active site" description="Proton acceptor" evidence="9">
    <location>
        <position position="23"/>
    </location>
</feature>
<feature type="active site" description="Proton donor" evidence="9">
    <location>
        <position position="51"/>
    </location>
</feature>
<dbReference type="Pfam" id="PF00709">
    <property type="entry name" value="Adenylsucc_synt"/>
    <property type="match status" value="1"/>
</dbReference>
<feature type="binding site" evidence="9">
    <location>
        <position position="233"/>
    </location>
    <ligand>
        <name>IMP</name>
        <dbReference type="ChEBI" id="CHEBI:58053"/>
    </ligand>
</feature>
<dbReference type="AlphaFoldDB" id="T1G8W6"/>
<comment type="function">
    <text evidence="9">Plays an important role in the de novo pathway and in the salvage pathway of purine nucleotide biosynthesis. Catalyzes the first commited step in the biosynthesis of AMP from IMP.</text>
</comment>
<dbReference type="InterPro" id="IPR042111">
    <property type="entry name" value="Adenylosuccinate_synth_dom3"/>
</dbReference>
<dbReference type="EMBL" id="AMQM01000263">
    <property type="status" value="NOT_ANNOTATED_CDS"/>
    <property type="molecule type" value="Genomic_DNA"/>
</dbReference>
<feature type="binding site" evidence="9">
    <location>
        <position position="140"/>
    </location>
    <ligand>
        <name>IMP</name>
        <dbReference type="ChEBI" id="CHEBI:58053"/>
    </ligand>
</feature>
<keyword evidence="3 9" id="KW-0479">Metal-binding</keyword>
<dbReference type="STRING" id="6412.T1G8W6"/>
<keyword evidence="9" id="KW-0963">Cytoplasm</keyword>
<keyword evidence="14" id="KW-1185">Reference proteome</keyword>
<dbReference type="EMBL" id="KB095811">
    <property type="protein sequence ID" value="ESO12930.1"/>
    <property type="molecule type" value="Genomic_DNA"/>
</dbReference>
<dbReference type="PROSITE" id="PS01266">
    <property type="entry name" value="ADENYLOSUCCIN_SYN_1"/>
    <property type="match status" value="1"/>
</dbReference>
<dbReference type="PANTHER" id="PTHR11846">
    <property type="entry name" value="ADENYLOSUCCINATE SYNTHETASE"/>
    <property type="match status" value="1"/>
</dbReference>
<dbReference type="Gene3D" id="3.90.170.10">
    <property type="entry name" value="Adenylosuccinate Synthetase, subunit A, domain 3"/>
    <property type="match status" value="1"/>
</dbReference>
<evidence type="ECO:0000256" key="5">
    <source>
        <dbReference type="ARBA" id="ARBA00022755"/>
    </source>
</evidence>
<evidence type="ECO:0000256" key="9">
    <source>
        <dbReference type="HAMAP-Rule" id="MF_03125"/>
    </source>
</evidence>
<dbReference type="InterPro" id="IPR042109">
    <property type="entry name" value="Adenylosuccinate_synth_dom1"/>
</dbReference>
<comment type="pathway">
    <text evidence="9 11">Purine metabolism; AMP biosynthesis via de novo pathway; AMP from IMP: step 1/2.</text>
</comment>
<evidence type="ECO:0000256" key="6">
    <source>
        <dbReference type="ARBA" id="ARBA00022842"/>
    </source>
</evidence>
<keyword evidence="4 9" id="KW-0547">Nucleotide-binding</keyword>
<dbReference type="CTD" id="20217513"/>
<evidence type="ECO:0000256" key="7">
    <source>
        <dbReference type="ARBA" id="ARBA00023134"/>
    </source>
</evidence>
<evidence type="ECO:0000256" key="3">
    <source>
        <dbReference type="ARBA" id="ARBA00022723"/>
    </source>
</evidence>
<comment type="function">
    <text evidence="11">Plays an important role in the de novo pathway of purine nucleotide biosynthesis.</text>
</comment>
<feature type="binding site" evidence="9">
    <location>
        <position position="50"/>
    </location>
    <ligand>
        <name>Mg(2+)</name>
        <dbReference type="ChEBI" id="CHEBI:18420"/>
    </ligand>
</feature>
<dbReference type="HOGENOM" id="CLU_029848_0_0_1"/>
<dbReference type="FunFam" id="3.90.170.10:FF:000001">
    <property type="entry name" value="Adenylosuccinate synthetase"/>
    <property type="match status" value="1"/>
</dbReference>
<feature type="binding site" evidence="9">
    <location>
        <begin position="48"/>
        <end position="51"/>
    </location>
    <ligand>
        <name>IMP</name>
        <dbReference type="ChEBI" id="CHEBI:58053"/>
    </ligand>
</feature>
<gene>
    <name evidence="13" type="primary">20217513</name>
    <name evidence="12" type="ORF">HELRODRAFT_93565</name>
</gene>
<dbReference type="GO" id="GO:0005737">
    <property type="term" value="C:cytoplasm"/>
    <property type="evidence" value="ECO:0000318"/>
    <property type="project" value="GO_Central"/>
</dbReference>
<keyword evidence="7 9" id="KW-0342">GTP-binding</keyword>
<evidence type="ECO:0000256" key="2">
    <source>
        <dbReference type="ARBA" id="ARBA00022598"/>
    </source>
</evidence>
<reference evidence="12 14" key="2">
    <citation type="journal article" date="2013" name="Nature">
        <title>Insights into bilaterian evolution from three spiralian genomes.</title>
        <authorList>
            <person name="Simakov O."/>
            <person name="Marletaz F."/>
            <person name="Cho S.J."/>
            <person name="Edsinger-Gonzales E."/>
            <person name="Havlak P."/>
            <person name="Hellsten U."/>
            <person name="Kuo D.H."/>
            <person name="Larsson T."/>
            <person name="Lv J."/>
            <person name="Arendt D."/>
            <person name="Savage R."/>
            <person name="Osoegawa K."/>
            <person name="de Jong P."/>
            <person name="Grimwood J."/>
            <person name="Chapman J.A."/>
            <person name="Shapiro H."/>
            <person name="Aerts A."/>
            <person name="Otillar R.P."/>
            <person name="Terry A.Y."/>
            <person name="Boore J.L."/>
            <person name="Grigoriev I.V."/>
            <person name="Lindberg D.R."/>
            <person name="Seaver E.C."/>
            <person name="Weisblat D.A."/>
            <person name="Putnam N.H."/>
            <person name="Rokhsar D.S."/>
        </authorList>
    </citation>
    <scope>NUCLEOTIDE SEQUENCE</scope>
</reference>
<feature type="binding site" evidence="9">
    <location>
        <position position="154"/>
    </location>
    <ligand>
        <name>IMP</name>
        <dbReference type="ChEBI" id="CHEBI:58053"/>
        <note>ligand shared between dimeric partners</note>
    </ligand>
</feature>
<sequence>MCEHANKTVGSKAIVILGTQWGDEGKGKIVDLLSQSAHVVCRCQGGNNAGHTVVVNGVMYDFHLLPSGLLNPDCLNVIGNGVVIHLPGLFDEIEKNESKGLTNWHDRLFVSSRAHLVFDFHQAADSMEESGKGQNQIGTTKKGIGPAYSCKAARSGIRVCDLIHDFCLFSERFKWLANLYMQRYPTLKVDIDSELKRYKEFRDRLAPLVRDTITFLSNEFRQPNRRIIVEGANATMLDIDFGTYPMVTSSNCSVGGVYTGLGIPPHVVGKIYGVAKAYCTRVGRGVFPTEMDKKTDEIVRKRGNEYGVTTQRARRCGWFDAFQLSYVDKINGFSALAVTKLDILDEFDEVKIGVEYLIGGKIIDYYPASQEELQTVCVKYITLPGWKSPTSNVRSFDGLPLNARNYIEKLEELVNIPIKWIGVGSSRDATICRCVQDKH</sequence>
<evidence type="ECO:0000313" key="12">
    <source>
        <dbReference type="EMBL" id="ESO12930.1"/>
    </source>
</evidence>
<dbReference type="InParanoid" id="T1G8W6"/>
<evidence type="ECO:0000256" key="10">
    <source>
        <dbReference type="PROSITE-ProRule" id="PRU10134"/>
    </source>
</evidence>
<evidence type="ECO:0000313" key="13">
    <source>
        <dbReference type="EnsemblMetazoa" id="HelroP93565"/>
    </source>
</evidence>
<feature type="binding site" evidence="9">
    <location>
        <position position="314"/>
    </location>
    <ligand>
        <name>GTP</name>
        <dbReference type="ChEBI" id="CHEBI:37565"/>
    </ligand>
</feature>
<feature type="binding site" evidence="9">
    <location>
        <begin position="22"/>
        <end position="28"/>
    </location>
    <ligand>
        <name>GTP</name>
        <dbReference type="ChEBI" id="CHEBI:37565"/>
    </ligand>
</feature>
<dbReference type="Proteomes" id="UP000015101">
    <property type="component" value="Unassembled WGS sequence"/>
</dbReference>
<reference evidence="13" key="3">
    <citation type="submission" date="2015-06" db="UniProtKB">
        <authorList>
            <consortium name="EnsemblMetazoa"/>
        </authorList>
    </citation>
    <scope>IDENTIFICATION</scope>
</reference>
<keyword evidence="6 9" id="KW-0460">Magnesium</keyword>
<dbReference type="PANTHER" id="PTHR11846:SF0">
    <property type="entry name" value="ADENYLOSUCCINATE SYNTHETASE"/>
    <property type="match status" value="1"/>
</dbReference>
<organism evidence="13 14">
    <name type="scientific">Helobdella robusta</name>
    <name type="common">Californian leech</name>
    <dbReference type="NCBI Taxonomy" id="6412"/>
    <lineage>
        <taxon>Eukaryota</taxon>
        <taxon>Metazoa</taxon>
        <taxon>Spiralia</taxon>
        <taxon>Lophotrochozoa</taxon>
        <taxon>Annelida</taxon>
        <taxon>Clitellata</taxon>
        <taxon>Hirudinea</taxon>
        <taxon>Rhynchobdellida</taxon>
        <taxon>Glossiphoniidae</taxon>
        <taxon>Helobdella</taxon>
    </lineage>
</organism>
<dbReference type="HAMAP" id="MF_00011">
    <property type="entry name" value="Adenylosucc_synth"/>
    <property type="match status" value="1"/>
</dbReference>
<dbReference type="UniPathway" id="UPA00075">
    <property type="reaction ID" value="UER00335"/>
</dbReference>
<dbReference type="GO" id="GO:0005525">
    <property type="term" value="F:GTP binding"/>
    <property type="evidence" value="ECO:0007669"/>
    <property type="project" value="UniProtKB-UniRule"/>
</dbReference>
<dbReference type="RefSeq" id="XP_009009650.1">
    <property type="nucleotide sequence ID" value="XM_009011402.1"/>
</dbReference>
<dbReference type="GO" id="GO:0046040">
    <property type="term" value="P:IMP metabolic process"/>
    <property type="evidence" value="ECO:0000318"/>
    <property type="project" value="GO_Central"/>
</dbReference>
<dbReference type="GeneID" id="20217513"/>
<feature type="binding site" evidence="9">
    <location>
        <begin position="340"/>
        <end position="342"/>
    </location>
    <ligand>
        <name>GTP</name>
        <dbReference type="ChEBI" id="CHEBI:37565"/>
    </ligand>
</feature>
<dbReference type="GO" id="GO:0044208">
    <property type="term" value="P:'de novo' AMP biosynthetic process"/>
    <property type="evidence" value="ECO:0000318"/>
    <property type="project" value="GO_Central"/>
</dbReference>
<keyword evidence="5 9" id="KW-0658">Purine biosynthesis</keyword>
<protein>
    <recommendedName>
        <fullName evidence="9 11">Adenylosuccinate synthetase</fullName>
        <shortName evidence="9">AMPSase</shortName>
        <shortName evidence="9">AdSS</shortName>
        <ecNumber evidence="9 11">6.3.4.4</ecNumber>
    </recommendedName>
    <alternativeName>
        <fullName evidence="9">IMP--aspartate ligase</fullName>
    </alternativeName>
</protein>
<dbReference type="GO" id="GO:0000287">
    <property type="term" value="F:magnesium ion binding"/>
    <property type="evidence" value="ECO:0007669"/>
    <property type="project" value="UniProtKB-UniRule"/>
</dbReference>
<feature type="binding site" evidence="9">
    <location>
        <begin position="23"/>
        <end position="26"/>
    </location>
    <ligand>
        <name>IMP</name>
        <dbReference type="ChEBI" id="CHEBI:58053"/>
    </ligand>
</feature>
<evidence type="ECO:0000256" key="4">
    <source>
        <dbReference type="ARBA" id="ARBA00022741"/>
    </source>
</evidence>
<dbReference type="NCBIfam" id="TIGR00184">
    <property type="entry name" value="purA"/>
    <property type="match status" value="1"/>
</dbReference>
<feature type="binding site" evidence="9">
    <location>
        <position position="23"/>
    </location>
    <ligand>
        <name>Mg(2+)</name>
        <dbReference type="ChEBI" id="CHEBI:18420"/>
    </ligand>
</feature>
<comment type="similarity">
    <text evidence="9 11">Belongs to the adenylosuccinate synthetase family.</text>
</comment>
<dbReference type="SUPFAM" id="SSF52540">
    <property type="entry name" value="P-loop containing nucleoside triphosphate hydrolases"/>
    <property type="match status" value="1"/>
</dbReference>
<dbReference type="SMART" id="SM00788">
    <property type="entry name" value="Adenylsucc_synt"/>
    <property type="match status" value="1"/>
</dbReference>
<feature type="binding site" evidence="9">
    <location>
        <position position="248"/>
    </location>
    <ligand>
        <name>IMP</name>
        <dbReference type="ChEBI" id="CHEBI:58053"/>
    </ligand>
</feature>
<dbReference type="FunFam" id="1.10.300.10:FF:000002">
    <property type="entry name" value="Adenylosuccinate synthetase, chloroplastic"/>
    <property type="match status" value="1"/>
</dbReference>
<dbReference type="CDD" id="cd03108">
    <property type="entry name" value="AdSS"/>
    <property type="match status" value="1"/>
</dbReference>
<dbReference type="InterPro" id="IPR033128">
    <property type="entry name" value="Adenylosuccin_syn_Lys_AS"/>
</dbReference>
<dbReference type="PROSITE" id="PS00513">
    <property type="entry name" value="ADENYLOSUCCIN_SYN_2"/>
    <property type="match status" value="1"/>
</dbReference>
<keyword evidence="2 9" id="KW-0436">Ligase</keyword>
<comment type="subcellular location">
    <subcellularLocation>
        <location evidence="9">Cytoplasm</location>
    </subcellularLocation>
</comment>